<feature type="transmembrane region" description="Helical" evidence="1">
    <location>
        <begin position="207"/>
        <end position="227"/>
    </location>
</feature>
<feature type="transmembrane region" description="Helical" evidence="1">
    <location>
        <begin position="261"/>
        <end position="279"/>
    </location>
</feature>
<keyword evidence="1" id="KW-0472">Membrane</keyword>
<name>A0A8J6Y4N5_9BACT</name>
<gene>
    <name evidence="2" type="ORF">IFK94_08660</name>
</gene>
<dbReference type="AlphaFoldDB" id="A0A8J6Y4N5"/>
<protein>
    <submittedName>
        <fullName evidence="2">Uncharacterized protein</fullName>
    </submittedName>
</protein>
<feature type="transmembrane region" description="Helical" evidence="1">
    <location>
        <begin position="39"/>
        <end position="59"/>
    </location>
</feature>
<dbReference type="EMBL" id="JACXWD010000024">
    <property type="protein sequence ID" value="MBD3868184.1"/>
    <property type="molecule type" value="Genomic_DNA"/>
</dbReference>
<evidence type="ECO:0000256" key="1">
    <source>
        <dbReference type="SAM" id="Phobius"/>
    </source>
</evidence>
<sequence>MAVYERNYKGYQGELTPHWARFLVLPRTTFRLVFASKMFLIFFIASLLVPLVMASWVYLSHNMGIVEKAFNIQLDGFAQVNADVFLAFMGVQIMPMGFVLVLIVAPSLVSADLANNALPLYLARPFNRTDYILGKMSVLIILLSAVTWIPHGLVFLLQSYFSGWQWFVDNIRIGIAIFIFSWVWILTSSLVALALSALLRTKRVIRLSLFAVYIIFSGFGMFLYGALKLPYGLNLSLVITQQRVAEGLFGTQAEIPDMSAFSAWVSLIVFCAISVYILFRKIRAYEEVK</sequence>
<organism evidence="2 3">
    <name type="scientific">Candidatus Polarisedimenticola svalbardensis</name>
    <dbReference type="NCBI Taxonomy" id="2886004"/>
    <lineage>
        <taxon>Bacteria</taxon>
        <taxon>Pseudomonadati</taxon>
        <taxon>Acidobacteriota</taxon>
        <taxon>Candidatus Polarisedimenticolia</taxon>
        <taxon>Candidatus Polarisedimenticolales</taxon>
        <taxon>Candidatus Polarisedimenticolaceae</taxon>
        <taxon>Candidatus Polarisedimenticola</taxon>
    </lineage>
</organism>
<keyword evidence="1" id="KW-0812">Transmembrane</keyword>
<feature type="transmembrane region" description="Helical" evidence="1">
    <location>
        <begin position="132"/>
        <end position="151"/>
    </location>
</feature>
<comment type="caution">
    <text evidence="2">The sequence shown here is derived from an EMBL/GenBank/DDBJ whole genome shotgun (WGS) entry which is preliminary data.</text>
</comment>
<feature type="transmembrane region" description="Helical" evidence="1">
    <location>
        <begin position="84"/>
        <end position="111"/>
    </location>
</feature>
<reference evidence="2 3" key="1">
    <citation type="submission" date="2020-08" db="EMBL/GenBank/DDBJ databases">
        <title>Acidobacteriota in marine sediments use diverse sulfur dissimilation pathways.</title>
        <authorList>
            <person name="Wasmund K."/>
        </authorList>
    </citation>
    <scope>NUCLEOTIDE SEQUENCE [LARGE SCALE GENOMIC DNA]</scope>
    <source>
        <strain evidence="2">MAG AM4</strain>
    </source>
</reference>
<accession>A0A8J6Y4N5</accession>
<evidence type="ECO:0000313" key="3">
    <source>
        <dbReference type="Proteomes" id="UP000648239"/>
    </source>
</evidence>
<evidence type="ECO:0000313" key="2">
    <source>
        <dbReference type="EMBL" id="MBD3868184.1"/>
    </source>
</evidence>
<keyword evidence="1" id="KW-1133">Transmembrane helix</keyword>
<dbReference type="Proteomes" id="UP000648239">
    <property type="component" value="Unassembled WGS sequence"/>
</dbReference>
<feature type="transmembrane region" description="Helical" evidence="1">
    <location>
        <begin position="171"/>
        <end position="195"/>
    </location>
</feature>
<proteinExistence type="predicted"/>